<feature type="domain" description="HTH luxR-type" evidence="6">
    <location>
        <begin position="151"/>
        <end position="216"/>
    </location>
</feature>
<dbReference type="SMART" id="SM00421">
    <property type="entry name" value="HTH_LUXR"/>
    <property type="match status" value="1"/>
</dbReference>
<dbReference type="PROSITE" id="PS00622">
    <property type="entry name" value="HTH_LUXR_1"/>
    <property type="match status" value="1"/>
</dbReference>
<evidence type="ECO:0000256" key="1">
    <source>
        <dbReference type="ARBA" id="ARBA00022553"/>
    </source>
</evidence>
<evidence type="ECO:0000256" key="4">
    <source>
        <dbReference type="ARBA" id="ARBA00023163"/>
    </source>
</evidence>
<dbReference type="SMART" id="SM00448">
    <property type="entry name" value="REC"/>
    <property type="match status" value="1"/>
</dbReference>
<evidence type="ECO:0000256" key="3">
    <source>
        <dbReference type="ARBA" id="ARBA00023125"/>
    </source>
</evidence>
<dbReference type="PANTHER" id="PTHR43214">
    <property type="entry name" value="TWO-COMPONENT RESPONSE REGULATOR"/>
    <property type="match status" value="1"/>
</dbReference>
<evidence type="ECO:0000313" key="9">
    <source>
        <dbReference type="Proteomes" id="UP000738431"/>
    </source>
</evidence>
<dbReference type="CDD" id="cd06170">
    <property type="entry name" value="LuxR_C_like"/>
    <property type="match status" value="1"/>
</dbReference>
<dbReference type="InterPro" id="IPR001789">
    <property type="entry name" value="Sig_transdc_resp-reg_receiver"/>
</dbReference>
<keyword evidence="9" id="KW-1185">Reference proteome</keyword>
<feature type="domain" description="Response regulatory" evidence="7">
    <location>
        <begin position="8"/>
        <end position="127"/>
    </location>
</feature>
<proteinExistence type="predicted"/>
<evidence type="ECO:0000259" key="6">
    <source>
        <dbReference type="PROSITE" id="PS50043"/>
    </source>
</evidence>
<gene>
    <name evidence="8" type="ORF">K1X11_018410</name>
</gene>
<dbReference type="PANTHER" id="PTHR43214:SF24">
    <property type="entry name" value="TRANSCRIPTIONAL REGULATORY PROTEIN NARL-RELATED"/>
    <property type="match status" value="1"/>
</dbReference>
<keyword evidence="1 5" id="KW-0597">Phosphoprotein</keyword>
<keyword evidence="2" id="KW-0805">Transcription regulation</keyword>
<evidence type="ECO:0000259" key="7">
    <source>
        <dbReference type="PROSITE" id="PS50110"/>
    </source>
</evidence>
<dbReference type="InterPro" id="IPR039420">
    <property type="entry name" value="WalR-like"/>
</dbReference>
<evidence type="ECO:0000256" key="5">
    <source>
        <dbReference type="PROSITE-ProRule" id="PRU00169"/>
    </source>
</evidence>
<dbReference type="Gene3D" id="3.40.50.2300">
    <property type="match status" value="1"/>
</dbReference>
<dbReference type="PROSITE" id="PS50043">
    <property type="entry name" value="HTH_LUXR_2"/>
    <property type="match status" value="1"/>
</dbReference>
<keyword evidence="4" id="KW-0804">Transcription</keyword>
<name>A0ABZ1C4Y4_9BACT</name>
<dbReference type="InterPro" id="IPR016032">
    <property type="entry name" value="Sig_transdc_resp-reg_C-effctor"/>
</dbReference>
<dbReference type="InterPro" id="IPR000792">
    <property type="entry name" value="Tscrpt_reg_LuxR_C"/>
</dbReference>
<evidence type="ECO:0000256" key="2">
    <source>
        <dbReference type="ARBA" id="ARBA00023015"/>
    </source>
</evidence>
<evidence type="ECO:0000313" key="8">
    <source>
        <dbReference type="EMBL" id="WRQ86789.1"/>
    </source>
</evidence>
<accession>A0ABZ1C4Y4</accession>
<reference evidence="8 9" key="1">
    <citation type="submission" date="2023-12" db="EMBL/GenBank/DDBJ databases">
        <title>Description of an unclassified Opitutus bacterium of Verrucomicrobiota.</title>
        <authorList>
            <person name="Zhang D.-F."/>
        </authorList>
    </citation>
    <scope>NUCLEOTIDE SEQUENCE [LARGE SCALE GENOMIC DNA]</scope>
    <source>
        <strain evidence="8 9">WL0086</strain>
    </source>
</reference>
<organism evidence="8 9">
    <name type="scientific">Actomonas aquatica</name>
    <dbReference type="NCBI Taxonomy" id="2866162"/>
    <lineage>
        <taxon>Bacteria</taxon>
        <taxon>Pseudomonadati</taxon>
        <taxon>Verrucomicrobiota</taxon>
        <taxon>Opitutia</taxon>
        <taxon>Opitutales</taxon>
        <taxon>Opitutaceae</taxon>
        <taxon>Actomonas</taxon>
    </lineage>
</organism>
<dbReference type="InterPro" id="IPR011006">
    <property type="entry name" value="CheY-like_superfamily"/>
</dbReference>
<dbReference type="Pfam" id="PF00072">
    <property type="entry name" value="Response_reg"/>
    <property type="match status" value="1"/>
</dbReference>
<dbReference type="CDD" id="cd17535">
    <property type="entry name" value="REC_NarL-like"/>
    <property type="match status" value="1"/>
</dbReference>
<sequence>MTAQDTIRVLIVDDSTLVREGIRSVLHDHGAESGIQVCGEAATVAEAISSAIEHRPDVVLLDIRLPDGSGFTACREILKNLPDTRILVLTSFTSDGFVYEAITSGAQGYLMKEIDPLGLVKAISDIMEGKSILSPDITAGVMRMMRGGKGEAGDLSILSPQERRVLALVAEGKTNKQIGDEMGLSDNTVKNYLCSVFDKLQVRRRSQAAALYVQSQSQHS</sequence>
<keyword evidence="3" id="KW-0238">DNA-binding</keyword>
<dbReference type="RefSeq" id="WP_221030625.1">
    <property type="nucleotide sequence ID" value="NZ_CP139781.1"/>
</dbReference>
<dbReference type="EMBL" id="CP139781">
    <property type="protein sequence ID" value="WRQ86789.1"/>
    <property type="molecule type" value="Genomic_DNA"/>
</dbReference>
<protein>
    <submittedName>
        <fullName evidence="8">Response regulator transcription factor</fullName>
    </submittedName>
</protein>
<dbReference type="PROSITE" id="PS50110">
    <property type="entry name" value="RESPONSE_REGULATORY"/>
    <property type="match status" value="1"/>
</dbReference>
<dbReference type="Proteomes" id="UP000738431">
    <property type="component" value="Chromosome"/>
</dbReference>
<dbReference type="PRINTS" id="PR00038">
    <property type="entry name" value="HTHLUXR"/>
</dbReference>
<dbReference type="SUPFAM" id="SSF46894">
    <property type="entry name" value="C-terminal effector domain of the bipartite response regulators"/>
    <property type="match status" value="1"/>
</dbReference>
<dbReference type="SUPFAM" id="SSF52172">
    <property type="entry name" value="CheY-like"/>
    <property type="match status" value="1"/>
</dbReference>
<dbReference type="InterPro" id="IPR058245">
    <property type="entry name" value="NreC/VraR/RcsB-like_REC"/>
</dbReference>
<dbReference type="Pfam" id="PF00196">
    <property type="entry name" value="GerE"/>
    <property type="match status" value="1"/>
</dbReference>
<feature type="modified residue" description="4-aspartylphosphate" evidence="5">
    <location>
        <position position="62"/>
    </location>
</feature>